<feature type="transmembrane region" description="Helical" evidence="5">
    <location>
        <begin position="317"/>
        <end position="340"/>
    </location>
</feature>
<keyword evidence="2 5" id="KW-0812">Transmembrane</keyword>
<dbReference type="InterPro" id="IPR036259">
    <property type="entry name" value="MFS_trans_sf"/>
</dbReference>
<feature type="transmembrane region" description="Helical" evidence="5">
    <location>
        <begin position="179"/>
        <end position="196"/>
    </location>
</feature>
<dbReference type="InterPro" id="IPR020846">
    <property type="entry name" value="MFS_dom"/>
</dbReference>
<reference evidence="7 8" key="1">
    <citation type="submission" date="2019-01" db="EMBL/GenBank/DDBJ databases">
        <title>Ktedonosporobacter rubrisoli SCAWS-G2.</title>
        <authorList>
            <person name="Huang Y."/>
            <person name="Yan B."/>
        </authorList>
    </citation>
    <scope>NUCLEOTIDE SEQUENCE [LARGE SCALE GENOMIC DNA]</scope>
    <source>
        <strain evidence="7 8">SCAWS-G2</strain>
    </source>
</reference>
<evidence type="ECO:0000259" key="6">
    <source>
        <dbReference type="PROSITE" id="PS50850"/>
    </source>
</evidence>
<dbReference type="AlphaFoldDB" id="A0A4P6JWU2"/>
<dbReference type="GO" id="GO:0022857">
    <property type="term" value="F:transmembrane transporter activity"/>
    <property type="evidence" value="ECO:0007669"/>
    <property type="project" value="InterPro"/>
</dbReference>
<dbReference type="PROSITE" id="PS50850">
    <property type="entry name" value="MFS"/>
    <property type="match status" value="1"/>
</dbReference>
<keyword evidence="4 5" id="KW-0472">Membrane</keyword>
<feature type="transmembrane region" description="Helical" evidence="5">
    <location>
        <begin position="292"/>
        <end position="311"/>
    </location>
</feature>
<dbReference type="Proteomes" id="UP000290365">
    <property type="component" value="Chromosome"/>
</dbReference>
<evidence type="ECO:0000313" key="8">
    <source>
        <dbReference type="Proteomes" id="UP000290365"/>
    </source>
</evidence>
<organism evidence="7 8">
    <name type="scientific">Ktedonosporobacter rubrisoli</name>
    <dbReference type="NCBI Taxonomy" id="2509675"/>
    <lineage>
        <taxon>Bacteria</taxon>
        <taxon>Bacillati</taxon>
        <taxon>Chloroflexota</taxon>
        <taxon>Ktedonobacteria</taxon>
        <taxon>Ktedonobacterales</taxon>
        <taxon>Ktedonosporobacteraceae</taxon>
        <taxon>Ktedonosporobacter</taxon>
    </lineage>
</organism>
<sequence length="411" mass="44103">MEKKLKQDLTKSQPWRQALTLGLLVLIGINLRTALLAVPPLIPLLSHDLHLSYTETGLLTSLPTLVMGAVSLPIGFLIGKWGGRIMVSIGLLLVALGACSRALWPAILPIYIFTALLSLGSACSQTAIPLLIRQWFSTRIGLATALYSDGLVIGEILGAMLTLPLMLNWLGQDAWASSFVFWSIPVVIILLLWQWLAPANDVEQKAVSFKSVLSVSGRSGRGLVSVNPWTLGLLVGGVQLIYFGMNAWIASYNQSIHAPGQTWLALSVLNAAQLPVSLLATLFARKLVGRKLPFIVCGTLCLLAVAGWILTPAFLEPMWAALIGGTTILIYILAIALPALLARQEEVAAWTGTMLTVGYLFSFLGPFIGGWLWDLTHVPAMAFLSSILAAGIVVMLGSLLPIRPSAAAEQL</sequence>
<feature type="transmembrane region" description="Helical" evidence="5">
    <location>
        <begin position="85"/>
        <end position="104"/>
    </location>
</feature>
<protein>
    <submittedName>
        <fullName evidence="7">MFS transporter</fullName>
    </submittedName>
</protein>
<gene>
    <name evidence="7" type="ORF">EPA93_31110</name>
</gene>
<feature type="transmembrane region" description="Helical" evidence="5">
    <location>
        <begin position="21"/>
        <end position="38"/>
    </location>
</feature>
<evidence type="ECO:0000256" key="3">
    <source>
        <dbReference type="ARBA" id="ARBA00022989"/>
    </source>
</evidence>
<dbReference type="GO" id="GO:0005886">
    <property type="term" value="C:plasma membrane"/>
    <property type="evidence" value="ECO:0007669"/>
    <property type="project" value="UniProtKB-SubCell"/>
</dbReference>
<dbReference type="InterPro" id="IPR052524">
    <property type="entry name" value="MFS_Cyanate_Porter"/>
</dbReference>
<dbReference type="Pfam" id="PF07690">
    <property type="entry name" value="MFS_1"/>
    <property type="match status" value="1"/>
</dbReference>
<keyword evidence="8" id="KW-1185">Reference proteome</keyword>
<keyword evidence="3 5" id="KW-1133">Transmembrane helix</keyword>
<evidence type="ECO:0000256" key="4">
    <source>
        <dbReference type="ARBA" id="ARBA00023136"/>
    </source>
</evidence>
<dbReference type="PANTHER" id="PTHR23523">
    <property type="match status" value="1"/>
</dbReference>
<dbReference type="PANTHER" id="PTHR23523:SF2">
    <property type="entry name" value="2-NITROIMIDAZOLE TRANSPORTER"/>
    <property type="match status" value="1"/>
</dbReference>
<dbReference type="Gene3D" id="1.20.1250.20">
    <property type="entry name" value="MFS general substrate transporter like domains"/>
    <property type="match status" value="2"/>
</dbReference>
<feature type="transmembrane region" description="Helical" evidence="5">
    <location>
        <begin position="58"/>
        <end position="78"/>
    </location>
</feature>
<dbReference type="SUPFAM" id="SSF103473">
    <property type="entry name" value="MFS general substrate transporter"/>
    <property type="match status" value="1"/>
</dbReference>
<evidence type="ECO:0000256" key="2">
    <source>
        <dbReference type="ARBA" id="ARBA00022692"/>
    </source>
</evidence>
<feature type="transmembrane region" description="Helical" evidence="5">
    <location>
        <begin position="144"/>
        <end position="167"/>
    </location>
</feature>
<evidence type="ECO:0000256" key="5">
    <source>
        <dbReference type="SAM" id="Phobius"/>
    </source>
</evidence>
<proteinExistence type="predicted"/>
<dbReference type="OrthoDB" id="148947at2"/>
<feature type="transmembrane region" description="Helical" evidence="5">
    <location>
        <begin position="262"/>
        <end position="283"/>
    </location>
</feature>
<dbReference type="InterPro" id="IPR011701">
    <property type="entry name" value="MFS"/>
</dbReference>
<dbReference type="KEGG" id="kbs:EPA93_31110"/>
<feature type="transmembrane region" description="Helical" evidence="5">
    <location>
        <begin position="380"/>
        <end position="402"/>
    </location>
</feature>
<accession>A0A4P6JWU2</accession>
<evidence type="ECO:0000313" key="7">
    <source>
        <dbReference type="EMBL" id="QBD80189.1"/>
    </source>
</evidence>
<feature type="domain" description="Major facilitator superfamily (MFS) profile" evidence="6">
    <location>
        <begin position="18"/>
        <end position="403"/>
    </location>
</feature>
<feature type="transmembrane region" description="Helical" evidence="5">
    <location>
        <begin position="228"/>
        <end position="250"/>
    </location>
</feature>
<dbReference type="RefSeq" id="WP_129891255.1">
    <property type="nucleotide sequence ID" value="NZ_CP035758.1"/>
</dbReference>
<evidence type="ECO:0000256" key="1">
    <source>
        <dbReference type="ARBA" id="ARBA00004651"/>
    </source>
</evidence>
<dbReference type="EMBL" id="CP035758">
    <property type="protein sequence ID" value="QBD80189.1"/>
    <property type="molecule type" value="Genomic_DNA"/>
</dbReference>
<name>A0A4P6JWU2_KTERU</name>
<comment type="subcellular location">
    <subcellularLocation>
        <location evidence="1">Cell membrane</location>
        <topology evidence="1">Multi-pass membrane protein</topology>
    </subcellularLocation>
</comment>
<feature type="transmembrane region" description="Helical" evidence="5">
    <location>
        <begin position="110"/>
        <end position="132"/>
    </location>
</feature>
<feature type="transmembrane region" description="Helical" evidence="5">
    <location>
        <begin position="347"/>
        <end position="368"/>
    </location>
</feature>